<dbReference type="VEuPathDB" id="TriTrypDB:TRSC58_07575"/>
<dbReference type="EMBL" id="AUPL01008179">
    <property type="protein sequence ID" value="ESL04880.1"/>
    <property type="molecule type" value="Genomic_DNA"/>
</dbReference>
<dbReference type="Proteomes" id="UP000031737">
    <property type="component" value="Unassembled WGS sequence"/>
</dbReference>
<name>A0A061ISK4_TRYRA</name>
<organism evidence="1 2">
    <name type="scientific">Trypanosoma rangeli SC58</name>
    <dbReference type="NCBI Taxonomy" id="429131"/>
    <lineage>
        <taxon>Eukaryota</taxon>
        <taxon>Discoba</taxon>
        <taxon>Euglenozoa</taxon>
        <taxon>Kinetoplastea</taxon>
        <taxon>Metakinetoplastina</taxon>
        <taxon>Trypanosomatida</taxon>
        <taxon>Trypanosomatidae</taxon>
        <taxon>Trypanosoma</taxon>
        <taxon>Herpetosoma</taxon>
    </lineage>
</organism>
<accession>A0A061ISK4</accession>
<proteinExistence type="predicted"/>
<evidence type="ECO:0000313" key="1">
    <source>
        <dbReference type="EMBL" id="ESL04880.1"/>
    </source>
</evidence>
<sequence length="70" mass="8369">MSFLFIFMHRMYSLTFPFFFSCLFVWSRSYATFFLLLCCYVEYQRLSSVRSFCTLVAAYTHTQIPELSTA</sequence>
<protein>
    <submittedName>
        <fullName evidence="1">Uncharacterized protein</fullName>
    </submittedName>
</protein>
<dbReference type="AlphaFoldDB" id="A0A061ISK4"/>
<comment type="caution">
    <text evidence="1">The sequence shown here is derived from an EMBL/GenBank/DDBJ whole genome shotgun (WGS) entry which is preliminary data.</text>
</comment>
<evidence type="ECO:0000313" key="2">
    <source>
        <dbReference type="Proteomes" id="UP000031737"/>
    </source>
</evidence>
<reference evidence="1 2" key="1">
    <citation type="submission" date="2013-07" db="EMBL/GenBank/DDBJ databases">
        <authorList>
            <person name="Stoco P.H."/>
            <person name="Wagner G."/>
            <person name="Gerber A."/>
            <person name="Zaha A."/>
            <person name="Thompson C."/>
            <person name="Bartholomeu D.C."/>
            <person name="Luckemeyer D.D."/>
            <person name="Bahia D."/>
            <person name="Loreto E."/>
            <person name="Prestes E.B."/>
            <person name="Lima F.M."/>
            <person name="Rodrigues-Luiz G."/>
            <person name="Vallejo G.A."/>
            <person name="Filho J.F."/>
            <person name="Monteiro K.M."/>
            <person name="Tyler K.M."/>
            <person name="de Almeida L.G."/>
            <person name="Ortiz M.F."/>
            <person name="Siervo M.A."/>
            <person name="de Moraes M.H."/>
            <person name="Cunha O.L."/>
            <person name="Mendonca-Neto R."/>
            <person name="Silva R."/>
            <person name="Teixeira S.M."/>
            <person name="Murta S.M."/>
            <person name="Sincero T.C."/>
            <person name="Mendes T.A."/>
            <person name="Urmenyi T.P."/>
            <person name="Silva V.G."/>
            <person name="da Rocha W.D."/>
            <person name="Andersson B."/>
            <person name="Romanha A.J."/>
            <person name="Steindel M."/>
            <person name="de Vasconcelos A.T."/>
            <person name="Grisard E.C."/>
        </authorList>
    </citation>
    <scope>NUCLEOTIDE SEQUENCE [LARGE SCALE GENOMIC DNA]</scope>
    <source>
        <strain evidence="1 2">SC58</strain>
    </source>
</reference>
<gene>
    <name evidence="1" type="ORF">TRSC58_07575</name>
</gene>
<keyword evidence="2" id="KW-1185">Reference proteome</keyword>